<dbReference type="AlphaFoldDB" id="S8E3Z4"/>
<evidence type="ECO:0000256" key="1">
    <source>
        <dbReference type="SAM" id="MobiDB-lite"/>
    </source>
</evidence>
<dbReference type="InParanoid" id="S8E3Z4"/>
<evidence type="ECO:0000313" key="3">
    <source>
        <dbReference type="Proteomes" id="UP000015241"/>
    </source>
</evidence>
<gene>
    <name evidence="2" type="ORF">FOMPIDRAFT_1060756</name>
</gene>
<name>S8E3Z4_FOMSC</name>
<feature type="region of interest" description="Disordered" evidence="1">
    <location>
        <begin position="125"/>
        <end position="165"/>
    </location>
</feature>
<reference evidence="2 3" key="1">
    <citation type="journal article" date="2012" name="Science">
        <title>The Paleozoic origin of enzymatic lignin decomposition reconstructed from 31 fungal genomes.</title>
        <authorList>
            <person name="Floudas D."/>
            <person name="Binder M."/>
            <person name="Riley R."/>
            <person name="Barry K."/>
            <person name="Blanchette R.A."/>
            <person name="Henrissat B."/>
            <person name="Martinez A.T."/>
            <person name="Otillar R."/>
            <person name="Spatafora J.W."/>
            <person name="Yadav J.S."/>
            <person name="Aerts A."/>
            <person name="Benoit I."/>
            <person name="Boyd A."/>
            <person name="Carlson A."/>
            <person name="Copeland A."/>
            <person name="Coutinho P.M."/>
            <person name="de Vries R.P."/>
            <person name="Ferreira P."/>
            <person name="Findley K."/>
            <person name="Foster B."/>
            <person name="Gaskell J."/>
            <person name="Glotzer D."/>
            <person name="Gorecki P."/>
            <person name="Heitman J."/>
            <person name="Hesse C."/>
            <person name="Hori C."/>
            <person name="Igarashi K."/>
            <person name="Jurgens J.A."/>
            <person name="Kallen N."/>
            <person name="Kersten P."/>
            <person name="Kohler A."/>
            <person name="Kuees U."/>
            <person name="Kumar T.K.A."/>
            <person name="Kuo A."/>
            <person name="LaButti K."/>
            <person name="Larrondo L.F."/>
            <person name="Lindquist E."/>
            <person name="Ling A."/>
            <person name="Lombard V."/>
            <person name="Lucas S."/>
            <person name="Lundell T."/>
            <person name="Martin R."/>
            <person name="McLaughlin D.J."/>
            <person name="Morgenstern I."/>
            <person name="Morin E."/>
            <person name="Murat C."/>
            <person name="Nagy L.G."/>
            <person name="Nolan M."/>
            <person name="Ohm R.A."/>
            <person name="Patyshakuliyeva A."/>
            <person name="Rokas A."/>
            <person name="Ruiz-Duenas F.J."/>
            <person name="Sabat G."/>
            <person name="Salamov A."/>
            <person name="Samejima M."/>
            <person name="Schmutz J."/>
            <person name="Slot J.C."/>
            <person name="St John F."/>
            <person name="Stenlid J."/>
            <person name="Sun H."/>
            <person name="Sun S."/>
            <person name="Syed K."/>
            <person name="Tsang A."/>
            <person name="Wiebenga A."/>
            <person name="Young D."/>
            <person name="Pisabarro A."/>
            <person name="Eastwood D.C."/>
            <person name="Martin F."/>
            <person name="Cullen D."/>
            <person name="Grigoriev I.V."/>
            <person name="Hibbett D.S."/>
        </authorList>
    </citation>
    <scope>NUCLEOTIDE SEQUENCE</scope>
    <source>
        <strain evidence="3">FP-58527</strain>
    </source>
</reference>
<accession>S8E3Z4</accession>
<keyword evidence="3" id="KW-1185">Reference proteome</keyword>
<dbReference type="HOGENOM" id="CLU_1415196_0_0_1"/>
<protein>
    <submittedName>
        <fullName evidence="2">Uncharacterized protein</fullName>
    </submittedName>
</protein>
<organism evidence="2 3">
    <name type="scientific">Fomitopsis schrenkii</name>
    <name type="common">Brown rot fungus</name>
    <dbReference type="NCBI Taxonomy" id="2126942"/>
    <lineage>
        <taxon>Eukaryota</taxon>
        <taxon>Fungi</taxon>
        <taxon>Dikarya</taxon>
        <taxon>Basidiomycota</taxon>
        <taxon>Agaricomycotina</taxon>
        <taxon>Agaricomycetes</taxon>
        <taxon>Polyporales</taxon>
        <taxon>Fomitopsis</taxon>
    </lineage>
</organism>
<dbReference type="Proteomes" id="UP000015241">
    <property type="component" value="Unassembled WGS sequence"/>
</dbReference>
<sequence length="192" mass="21821">MSVVSITLVLGYFGRRLHQLRIRPIRRDSRFYPVSDYLLDDLRALRISTPDFVDVSCDCLRVKYTWAASTDPCRSTDTTRRIRAEVERASQERWLLSKLELSHIGIIERSSETDTPSKSWNVTAVSERAQHHGKRARSPSPEPSHQPKRPRITNHDPQRGACGAHPAVKNLDGPCGSFAFICFPQGSRVRKV</sequence>
<evidence type="ECO:0000313" key="2">
    <source>
        <dbReference type="EMBL" id="EPS99517.1"/>
    </source>
</evidence>
<proteinExistence type="predicted"/>
<dbReference type="OrthoDB" id="10630675at2759"/>
<dbReference type="EMBL" id="KE504156">
    <property type="protein sequence ID" value="EPS99517.1"/>
    <property type="molecule type" value="Genomic_DNA"/>
</dbReference>